<feature type="region of interest" description="Disordered" evidence="1">
    <location>
        <begin position="29"/>
        <end position="52"/>
    </location>
</feature>
<evidence type="ECO:0000313" key="2">
    <source>
        <dbReference type="EMBL" id="KAF2101274.1"/>
    </source>
</evidence>
<dbReference type="EMBL" id="ML978123">
    <property type="protein sequence ID" value="KAF2101274.1"/>
    <property type="molecule type" value="Genomic_DNA"/>
</dbReference>
<evidence type="ECO:0000313" key="3">
    <source>
        <dbReference type="Proteomes" id="UP000799772"/>
    </source>
</evidence>
<feature type="region of interest" description="Disordered" evidence="1">
    <location>
        <begin position="340"/>
        <end position="451"/>
    </location>
</feature>
<reference evidence="2" key="1">
    <citation type="journal article" date="2020" name="Stud. Mycol.">
        <title>101 Dothideomycetes genomes: a test case for predicting lifestyles and emergence of pathogens.</title>
        <authorList>
            <person name="Haridas S."/>
            <person name="Albert R."/>
            <person name="Binder M."/>
            <person name="Bloem J."/>
            <person name="Labutti K."/>
            <person name="Salamov A."/>
            <person name="Andreopoulos B."/>
            <person name="Baker S."/>
            <person name="Barry K."/>
            <person name="Bills G."/>
            <person name="Bluhm B."/>
            <person name="Cannon C."/>
            <person name="Castanera R."/>
            <person name="Culley D."/>
            <person name="Daum C."/>
            <person name="Ezra D."/>
            <person name="Gonzalez J."/>
            <person name="Henrissat B."/>
            <person name="Kuo A."/>
            <person name="Liang C."/>
            <person name="Lipzen A."/>
            <person name="Lutzoni F."/>
            <person name="Magnuson J."/>
            <person name="Mondo S."/>
            <person name="Nolan M."/>
            <person name="Ohm R."/>
            <person name="Pangilinan J."/>
            <person name="Park H.-J."/>
            <person name="Ramirez L."/>
            <person name="Alfaro M."/>
            <person name="Sun H."/>
            <person name="Tritt A."/>
            <person name="Yoshinaga Y."/>
            <person name="Zwiers L.-H."/>
            <person name="Turgeon B."/>
            <person name="Goodwin S."/>
            <person name="Spatafora J."/>
            <person name="Crous P."/>
            <person name="Grigoriev I."/>
        </authorList>
    </citation>
    <scope>NUCLEOTIDE SEQUENCE</scope>
    <source>
        <strain evidence="2">CBS 133067</strain>
    </source>
</reference>
<dbReference type="AlphaFoldDB" id="A0A9P4MD40"/>
<protein>
    <submittedName>
        <fullName evidence="2">Uncharacterized protein</fullName>
    </submittedName>
</protein>
<dbReference type="OrthoDB" id="436496at2759"/>
<sequence length="477" mass="53726">MPTHRDITIELHSHSLSTILTTSVTAGLPEFRPPSRTRWSATSSTTSSTPSEYMPEFFDDAGQIVSVYVPALPGANFWIQYKVEDVQNLFPEQKDAEKQHTKDTEKKDGEDQEERLLVMKLCLGKTHVVTWNFGEKQEWQGKTVWALYEDPDPDRAKGTKFDVLGRNVDHMGGVRTSKAKTALQKRMLRFPMPPMGAEAEGNSAGIVKGDKEKRVEKKSSWSKREATSKLRKKSFNPPTDLAPERYIEIQVLRANGMKRIPTQVGKFDGLKFDDGKGKGIELNNGGVLQRGQPRRFYQFKLIDPKDEPLMRFRFFYRTYDELRALGVDYDSGARSENSSILTITPSNKSGKKTGIRGGEGPEGIAEKDDDKSKGKKKEDEPTLRAPKSSSSNSIEGSPFMNLKRLSIPPSKQFLPSQRKASAHSPSKRIRSPKNLSRTATPELALKQKGSLESMQKKLNEMKLDDELKQLEKDGEIF</sequence>
<feature type="compositionally biased region" description="Basic and acidic residues" evidence="1">
    <location>
        <begin position="210"/>
        <end position="228"/>
    </location>
</feature>
<name>A0A9P4MD40_9PEZI</name>
<feature type="compositionally biased region" description="Basic and acidic residues" evidence="1">
    <location>
        <begin position="364"/>
        <end position="382"/>
    </location>
</feature>
<organism evidence="2 3">
    <name type="scientific">Rhizodiscina lignyota</name>
    <dbReference type="NCBI Taxonomy" id="1504668"/>
    <lineage>
        <taxon>Eukaryota</taxon>
        <taxon>Fungi</taxon>
        <taxon>Dikarya</taxon>
        <taxon>Ascomycota</taxon>
        <taxon>Pezizomycotina</taxon>
        <taxon>Dothideomycetes</taxon>
        <taxon>Pleosporomycetidae</taxon>
        <taxon>Aulographales</taxon>
        <taxon>Rhizodiscinaceae</taxon>
        <taxon>Rhizodiscina</taxon>
    </lineage>
</organism>
<feature type="compositionally biased region" description="Low complexity" evidence="1">
    <location>
        <begin position="34"/>
        <end position="51"/>
    </location>
</feature>
<feature type="region of interest" description="Disordered" evidence="1">
    <location>
        <begin position="92"/>
        <end position="111"/>
    </location>
</feature>
<proteinExistence type="predicted"/>
<keyword evidence="3" id="KW-1185">Reference proteome</keyword>
<feature type="region of interest" description="Disordered" evidence="1">
    <location>
        <begin position="210"/>
        <end position="237"/>
    </location>
</feature>
<dbReference type="Proteomes" id="UP000799772">
    <property type="component" value="Unassembled WGS sequence"/>
</dbReference>
<gene>
    <name evidence="2" type="ORF">NA57DRAFT_72716</name>
</gene>
<accession>A0A9P4MD40</accession>
<evidence type="ECO:0000256" key="1">
    <source>
        <dbReference type="SAM" id="MobiDB-lite"/>
    </source>
</evidence>
<comment type="caution">
    <text evidence="2">The sequence shown here is derived from an EMBL/GenBank/DDBJ whole genome shotgun (WGS) entry which is preliminary data.</text>
</comment>